<dbReference type="Pfam" id="PF04264">
    <property type="entry name" value="YceI"/>
    <property type="match status" value="1"/>
</dbReference>
<dbReference type="PIRSF" id="PIRSF029811">
    <property type="entry name" value="UCP029811"/>
    <property type="match status" value="1"/>
</dbReference>
<name>A0A3P3QMX5_9GAMM</name>
<keyword evidence="1" id="KW-0732">Signal</keyword>
<evidence type="ECO:0000313" key="3">
    <source>
        <dbReference type="EMBL" id="RRJ22524.1"/>
    </source>
</evidence>
<feature type="signal peptide" evidence="1">
    <location>
        <begin position="1"/>
        <end position="20"/>
    </location>
</feature>
<dbReference type="Gene3D" id="2.40.128.110">
    <property type="entry name" value="Lipid/polyisoprenoid-binding, YceI-like"/>
    <property type="match status" value="1"/>
</dbReference>
<evidence type="ECO:0000259" key="2">
    <source>
        <dbReference type="SMART" id="SM00867"/>
    </source>
</evidence>
<evidence type="ECO:0000313" key="4">
    <source>
        <dbReference type="Proteomes" id="UP000276260"/>
    </source>
</evidence>
<dbReference type="RefSeq" id="WP_082101897.1">
    <property type="nucleotide sequence ID" value="NZ_LAVS01000090.1"/>
</dbReference>
<proteinExistence type="predicted"/>
<dbReference type="AlphaFoldDB" id="A0A3P3QMX5"/>
<dbReference type="InterPro" id="IPR007372">
    <property type="entry name" value="Lipid/polyisoprenoid-bd_YceI"/>
</dbReference>
<feature type="domain" description="Lipid/polyisoprenoid-binding YceI-like" evidence="2">
    <location>
        <begin position="21"/>
        <end position="190"/>
    </location>
</feature>
<reference evidence="3 4" key="1">
    <citation type="submission" date="2018-11" db="EMBL/GenBank/DDBJ databases">
        <title>Draft genome analysis of Rheinheimera mesophila isolated from an industrial waste site.</title>
        <authorList>
            <person name="Yu Q."/>
            <person name="Qi Y."/>
            <person name="Zhang H."/>
            <person name="Lu Y."/>
            <person name="Pu J."/>
        </authorList>
    </citation>
    <scope>NUCLEOTIDE SEQUENCE [LARGE SCALE GENOMIC DNA]</scope>
    <source>
        <strain evidence="3 4">IITR13</strain>
    </source>
</reference>
<dbReference type="SMART" id="SM00867">
    <property type="entry name" value="YceI"/>
    <property type="match status" value="1"/>
</dbReference>
<evidence type="ECO:0000256" key="1">
    <source>
        <dbReference type="SAM" id="SignalP"/>
    </source>
</evidence>
<dbReference type="OrthoDB" id="9793816at2"/>
<protein>
    <submittedName>
        <fullName evidence="3">YceI family protein</fullName>
    </submittedName>
</protein>
<keyword evidence="4" id="KW-1185">Reference proteome</keyword>
<dbReference type="EMBL" id="RRCF01000001">
    <property type="protein sequence ID" value="RRJ22524.1"/>
    <property type="molecule type" value="Genomic_DNA"/>
</dbReference>
<feature type="chain" id="PRO_5018280934" evidence="1">
    <location>
        <begin position="21"/>
        <end position="191"/>
    </location>
</feature>
<sequence>MTMKKLALVVAAALSFSAAADWSVNSARSSLNFVSVKNDVVAETHSFKELTGKLTEAGEFAVAIPALSIDTAIPIRNERILEHVLAAKQYATINAKGKVDSKVLAGLKTGDSVVVDQTLDLTLLTKTQSLTAKVKVTKVSDSQLVVTTIAPIMLDVAKFDLGAGVEKLRELAGLKTISPMVPTTFSLVLVK</sequence>
<dbReference type="InterPro" id="IPR036761">
    <property type="entry name" value="TTHA0802/YceI-like_sf"/>
</dbReference>
<gene>
    <name evidence="3" type="ORF">EIK76_00110</name>
</gene>
<dbReference type="SUPFAM" id="SSF101874">
    <property type="entry name" value="YceI-like"/>
    <property type="match status" value="1"/>
</dbReference>
<accession>A0A3P3QMX5</accession>
<dbReference type="Proteomes" id="UP000276260">
    <property type="component" value="Unassembled WGS sequence"/>
</dbReference>
<organism evidence="3 4">
    <name type="scientific">Rheinheimera mesophila</name>
    <dbReference type="NCBI Taxonomy" id="1547515"/>
    <lineage>
        <taxon>Bacteria</taxon>
        <taxon>Pseudomonadati</taxon>
        <taxon>Pseudomonadota</taxon>
        <taxon>Gammaproteobacteria</taxon>
        <taxon>Chromatiales</taxon>
        <taxon>Chromatiaceae</taxon>
        <taxon>Rheinheimera</taxon>
    </lineage>
</organism>
<dbReference type="InterPro" id="IPR027016">
    <property type="entry name" value="UCP029811"/>
</dbReference>
<comment type="caution">
    <text evidence="3">The sequence shown here is derived from an EMBL/GenBank/DDBJ whole genome shotgun (WGS) entry which is preliminary data.</text>
</comment>